<organism evidence="7 8">
    <name type="scientific">Rossellomorea aquimaris</name>
    <dbReference type="NCBI Taxonomy" id="189382"/>
    <lineage>
        <taxon>Bacteria</taxon>
        <taxon>Bacillati</taxon>
        <taxon>Bacillota</taxon>
        <taxon>Bacilli</taxon>
        <taxon>Bacillales</taxon>
        <taxon>Bacillaceae</taxon>
        <taxon>Rossellomorea</taxon>
    </lineage>
</organism>
<keyword evidence="5" id="KW-1133">Transmembrane helix</keyword>
<dbReference type="PROSITE" id="PS50006">
    <property type="entry name" value="FHA_DOMAIN"/>
    <property type="match status" value="1"/>
</dbReference>
<feature type="transmembrane region" description="Helical" evidence="5">
    <location>
        <begin position="329"/>
        <end position="347"/>
    </location>
</feature>
<feature type="domain" description="FHA" evidence="6">
    <location>
        <begin position="31"/>
        <end position="93"/>
    </location>
</feature>
<dbReference type="PIRSF" id="PIRSF005690">
    <property type="entry name" value="GerBA"/>
    <property type="match status" value="1"/>
</dbReference>
<name>A0A5D4U472_9BACI</name>
<protein>
    <submittedName>
        <fullName evidence="7">Spore germination protein</fullName>
    </submittedName>
</protein>
<evidence type="ECO:0000256" key="1">
    <source>
        <dbReference type="ARBA" id="ARBA00004141"/>
    </source>
</evidence>
<dbReference type="InterPro" id="IPR004995">
    <property type="entry name" value="Spore_Ger"/>
</dbReference>
<dbReference type="GO" id="GO:0009847">
    <property type="term" value="P:spore germination"/>
    <property type="evidence" value="ECO:0007669"/>
    <property type="project" value="UniProtKB-UniRule"/>
</dbReference>
<evidence type="ECO:0000259" key="6">
    <source>
        <dbReference type="PROSITE" id="PS50006"/>
    </source>
</evidence>
<comment type="similarity">
    <text evidence="2 4">Belongs to the GerABKA family.</text>
</comment>
<evidence type="ECO:0000256" key="5">
    <source>
        <dbReference type="SAM" id="Phobius"/>
    </source>
</evidence>
<evidence type="ECO:0000313" key="7">
    <source>
        <dbReference type="EMBL" id="TYS88624.1"/>
    </source>
</evidence>
<keyword evidence="3 4" id="KW-0472">Membrane</keyword>
<dbReference type="InterPro" id="IPR000253">
    <property type="entry name" value="FHA_dom"/>
</dbReference>
<comment type="subcellular location">
    <subcellularLocation>
        <location evidence="4">Cell membrane</location>
    </subcellularLocation>
    <subcellularLocation>
        <location evidence="1">Membrane</location>
        <topology evidence="1">Multi-pass membrane protein</topology>
    </subcellularLocation>
</comment>
<dbReference type="GO" id="GO:0005886">
    <property type="term" value="C:plasma membrane"/>
    <property type="evidence" value="ECO:0007669"/>
    <property type="project" value="UniProtKB-SubCell"/>
</dbReference>
<sequence length="429" mass="47219">MDSFLVEIDAAIGDNDDFFQVHQDFGEFPFLLMGLKSLIDVQKTIQAIEDQVISGTMGELLHDGEEVIEAILKGKLIISSVGENGSFFNMDAVAKTLNRSIEPPTNENTLQGPLSSFNEDIDTNIGIIRKEIVSKDLNVRSFSGGSGQKRTLSIVYRKESADREYVSRVIHQIESNMDQPLHNIQDVTKMLGLSTRTLISPFNTTEAPQEVYRSLQKGKLVLFLDRIPFALILPSDIWDMFFLENDRNFSFPIMVSMRLLRILGTLLALVLPGLYVALVAVNPEMLRIELALSVAQTREGVPYPAFVETIFMLLILELILEASIRLPKSIGPTITMVGGIILGQAVVEARLVSNLLIIILAATTIANSTIIGFQNSISIRIFKYLILILSSIFGVFGILAGLFAVCAYVAGISTFGVPYLKIKGVSKSG</sequence>
<dbReference type="RefSeq" id="WP_148967921.1">
    <property type="nucleotide sequence ID" value="NZ_JBNIKW010000001.1"/>
</dbReference>
<dbReference type="InterPro" id="IPR050768">
    <property type="entry name" value="UPF0353/GerABKA_families"/>
</dbReference>
<dbReference type="AlphaFoldDB" id="A0A5D4U472"/>
<dbReference type="PANTHER" id="PTHR22550:SF5">
    <property type="entry name" value="LEUCINE ZIPPER PROTEIN 4"/>
    <property type="match status" value="1"/>
</dbReference>
<evidence type="ECO:0000313" key="8">
    <source>
        <dbReference type="Proteomes" id="UP000324269"/>
    </source>
</evidence>
<dbReference type="OrthoDB" id="1726708at2"/>
<feature type="transmembrane region" description="Helical" evidence="5">
    <location>
        <begin position="301"/>
        <end position="320"/>
    </location>
</feature>
<comment type="caution">
    <text evidence="7">The sequence shown here is derived from an EMBL/GenBank/DDBJ whole genome shotgun (WGS) entry which is preliminary data.</text>
</comment>
<dbReference type="EMBL" id="VTEZ01000001">
    <property type="protein sequence ID" value="TYS88624.1"/>
    <property type="molecule type" value="Genomic_DNA"/>
</dbReference>
<feature type="transmembrane region" description="Helical" evidence="5">
    <location>
        <begin position="385"/>
        <end position="410"/>
    </location>
</feature>
<dbReference type="Proteomes" id="UP000324269">
    <property type="component" value="Unassembled WGS sequence"/>
</dbReference>
<feature type="transmembrane region" description="Helical" evidence="5">
    <location>
        <begin position="259"/>
        <end position="281"/>
    </location>
</feature>
<dbReference type="Pfam" id="PF03323">
    <property type="entry name" value="GerA"/>
    <property type="match status" value="1"/>
</dbReference>
<gene>
    <name evidence="7" type="ORF">FZC85_04185</name>
</gene>
<evidence type="ECO:0000256" key="3">
    <source>
        <dbReference type="ARBA" id="ARBA00023136"/>
    </source>
</evidence>
<feature type="transmembrane region" description="Helical" evidence="5">
    <location>
        <begin position="353"/>
        <end position="373"/>
    </location>
</feature>
<evidence type="ECO:0000256" key="2">
    <source>
        <dbReference type="ARBA" id="ARBA00005278"/>
    </source>
</evidence>
<dbReference type="PANTHER" id="PTHR22550">
    <property type="entry name" value="SPORE GERMINATION PROTEIN"/>
    <property type="match status" value="1"/>
</dbReference>
<evidence type="ECO:0000256" key="4">
    <source>
        <dbReference type="PIRNR" id="PIRNR005690"/>
    </source>
</evidence>
<accession>A0A5D4U472</accession>
<keyword evidence="5" id="KW-0812">Transmembrane</keyword>
<reference evidence="7 8" key="1">
    <citation type="submission" date="2019-08" db="EMBL/GenBank/DDBJ databases">
        <title>Bacillus genomes from the desert of Cuatro Cienegas, Coahuila.</title>
        <authorList>
            <person name="Olmedo-Alvarez G."/>
        </authorList>
    </citation>
    <scope>NUCLEOTIDE SEQUENCE [LARGE SCALE GENOMIC DNA]</scope>
    <source>
        <strain evidence="7 8">CH87b_3T</strain>
    </source>
</reference>
<proteinExistence type="inferred from homology"/>